<feature type="active site" evidence="10">
    <location>
        <position position="32"/>
    </location>
</feature>
<dbReference type="Pfam" id="PF18826">
    <property type="entry name" value="bVLRF1"/>
    <property type="match status" value="1"/>
</dbReference>
<comment type="similarity">
    <text evidence="2 10">Belongs to the ANKZF1/VMS1 family.</text>
</comment>
<dbReference type="GO" id="GO:0005737">
    <property type="term" value="C:cytoplasm"/>
    <property type="evidence" value="ECO:0007669"/>
    <property type="project" value="UniProtKB-SubCell"/>
</dbReference>
<comment type="domain">
    <text evidence="10">The VLRF1 domain mediates binding to the 60S ribosomal subunit.</text>
</comment>
<dbReference type="InterPro" id="IPR041175">
    <property type="entry name" value="VLRF1/Vms1"/>
</dbReference>
<organism evidence="12 13">
    <name type="scientific">Pelagomonas calceolata</name>
    <dbReference type="NCBI Taxonomy" id="35677"/>
    <lineage>
        <taxon>Eukaryota</taxon>
        <taxon>Sar</taxon>
        <taxon>Stramenopiles</taxon>
        <taxon>Ochrophyta</taxon>
        <taxon>Pelagophyceae</taxon>
        <taxon>Pelagomonadales</taxon>
        <taxon>Pelagomonadaceae</taxon>
        <taxon>Pelagomonas</taxon>
    </lineage>
</organism>
<keyword evidence="8" id="KW-0040">ANK repeat</keyword>
<sequence>RFAGAIFAGDGRLLRHRALARYTTRRGQGGAQSALDASGKKVSSVGSTLRRHGERALADDVRALLAEWRADLGACALVAVACAKALRPLLFGG</sequence>
<dbReference type="AlphaFoldDB" id="A0A8J2WEG6"/>
<accession>A0A8J2WEG6</accession>
<evidence type="ECO:0000259" key="11">
    <source>
        <dbReference type="PROSITE" id="PS52044"/>
    </source>
</evidence>
<evidence type="ECO:0000256" key="8">
    <source>
        <dbReference type="ARBA" id="ARBA00023043"/>
    </source>
</evidence>
<feature type="domain" description="VLRF1" evidence="11">
    <location>
        <begin position="1"/>
        <end position="93"/>
    </location>
</feature>
<keyword evidence="4 10" id="KW-0540">Nuclease</keyword>
<evidence type="ECO:0000256" key="9">
    <source>
        <dbReference type="ARBA" id="ARBA00023054"/>
    </source>
</evidence>
<evidence type="ECO:0000256" key="10">
    <source>
        <dbReference type="PROSITE-ProRule" id="PRU01389"/>
    </source>
</evidence>
<evidence type="ECO:0000256" key="1">
    <source>
        <dbReference type="ARBA" id="ARBA00004496"/>
    </source>
</evidence>
<evidence type="ECO:0000313" key="12">
    <source>
        <dbReference type="EMBL" id="CAH0365160.1"/>
    </source>
</evidence>
<dbReference type="GO" id="GO:0036503">
    <property type="term" value="P:ERAD pathway"/>
    <property type="evidence" value="ECO:0007669"/>
    <property type="project" value="TreeGrafter"/>
</dbReference>
<feature type="non-terminal residue" evidence="12">
    <location>
        <position position="93"/>
    </location>
</feature>
<evidence type="ECO:0000313" key="13">
    <source>
        <dbReference type="Proteomes" id="UP000789595"/>
    </source>
</evidence>
<dbReference type="GO" id="GO:0004519">
    <property type="term" value="F:endonuclease activity"/>
    <property type="evidence" value="ECO:0007669"/>
    <property type="project" value="UniProtKB-KW"/>
</dbReference>
<keyword evidence="3 10" id="KW-0963">Cytoplasm</keyword>
<dbReference type="EMBL" id="CAKKNE010000001">
    <property type="protein sequence ID" value="CAH0365160.1"/>
    <property type="molecule type" value="Genomic_DNA"/>
</dbReference>
<dbReference type="GO" id="GO:0016787">
    <property type="term" value="F:hydrolase activity"/>
    <property type="evidence" value="ECO:0007669"/>
    <property type="project" value="UniProtKB-KW"/>
</dbReference>
<name>A0A8J2WEG6_9STRA</name>
<dbReference type="PROSITE" id="PS52044">
    <property type="entry name" value="VLRF1"/>
    <property type="match status" value="1"/>
</dbReference>
<dbReference type="PANTHER" id="PTHR16036">
    <property type="entry name" value="ANKYRIN REPEAT AND ZINC FINGER DOMAIN-CONTAINING PROTEIN 1"/>
    <property type="match status" value="1"/>
</dbReference>
<evidence type="ECO:0000256" key="2">
    <source>
        <dbReference type="ARBA" id="ARBA00009262"/>
    </source>
</evidence>
<dbReference type="Proteomes" id="UP000789595">
    <property type="component" value="Unassembled WGS sequence"/>
</dbReference>
<comment type="subcellular location">
    <subcellularLocation>
        <location evidence="1">Cytoplasm</location>
    </subcellularLocation>
</comment>
<comment type="caution">
    <text evidence="12">The sequence shown here is derived from an EMBL/GenBank/DDBJ whole genome shotgun (WGS) entry which is preliminary data.</text>
</comment>
<keyword evidence="7 10" id="KW-0378">Hydrolase</keyword>
<protein>
    <recommendedName>
        <fullName evidence="11">VLRF1 domain-containing protein</fullName>
    </recommendedName>
</protein>
<evidence type="ECO:0000256" key="5">
    <source>
        <dbReference type="ARBA" id="ARBA00022737"/>
    </source>
</evidence>
<proteinExistence type="inferred from homology"/>
<keyword evidence="13" id="KW-1185">Reference proteome</keyword>
<dbReference type="InterPro" id="IPR047139">
    <property type="entry name" value="ANKZ1/VMS1"/>
</dbReference>
<keyword evidence="9" id="KW-0175">Coiled coil</keyword>
<dbReference type="OrthoDB" id="429841at2759"/>
<evidence type="ECO:0000256" key="4">
    <source>
        <dbReference type="ARBA" id="ARBA00022722"/>
    </source>
</evidence>
<evidence type="ECO:0000256" key="7">
    <source>
        <dbReference type="ARBA" id="ARBA00022801"/>
    </source>
</evidence>
<gene>
    <name evidence="12" type="ORF">PECAL_1P15800</name>
</gene>
<keyword evidence="6 10" id="KW-0255">Endonuclease</keyword>
<dbReference type="PANTHER" id="PTHR16036:SF2">
    <property type="entry name" value="TRNA ENDONUCLEASE ANKZF1"/>
    <property type="match status" value="1"/>
</dbReference>
<evidence type="ECO:0000256" key="3">
    <source>
        <dbReference type="ARBA" id="ARBA00022490"/>
    </source>
</evidence>
<evidence type="ECO:0000256" key="6">
    <source>
        <dbReference type="ARBA" id="ARBA00022759"/>
    </source>
</evidence>
<reference evidence="12" key="1">
    <citation type="submission" date="2021-11" db="EMBL/GenBank/DDBJ databases">
        <authorList>
            <consortium name="Genoscope - CEA"/>
            <person name="William W."/>
        </authorList>
    </citation>
    <scope>NUCLEOTIDE SEQUENCE</scope>
</reference>
<feature type="non-terminal residue" evidence="12">
    <location>
        <position position="1"/>
    </location>
</feature>
<keyword evidence="5" id="KW-0677">Repeat</keyword>